<accession>A0ACC1THR6</accession>
<protein>
    <submittedName>
        <fullName evidence="1">Uncharacterized protein</fullName>
    </submittedName>
</protein>
<reference evidence="1" key="1">
    <citation type="submission" date="2022-09" db="EMBL/GenBank/DDBJ databases">
        <title>A Global Phylogenomic Analysis of the Shiitake Genus Lentinula.</title>
        <authorList>
            <consortium name="DOE Joint Genome Institute"/>
            <person name="Sierra-Patev S."/>
            <person name="Min B."/>
            <person name="Naranjo-Ortiz M."/>
            <person name="Looney B."/>
            <person name="Konkel Z."/>
            <person name="Slot J.C."/>
            <person name="Sakamoto Y."/>
            <person name="Steenwyk J.L."/>
            <person name="Rokas A."/>
            <person name="Carro J."/>
            <person name="Camarero S."/>
            <person name="Ferreira P."/>
            <person name="Molpeceres G."/>
            <person name="Ruiz-Duenas F.J."/>
            <person name="Serrano A."/>
            <person name="Henrissat B."/>
            <person name="Drula E."/>
            <person name="Hughes K.W."/>
            <person name="Mata J.L."/>
            <person name="Ishikawa N.K."/>
            <person name="Vargas-Isla R."/>
            <person name="Ushijima S."/>
            <person name="Smith C.A."/>
            <person name="Ahrendt S."/>
            <person name="Andreopoulos W."/>
            <person name="He G."/>
            <person name="Labutti K."/>
            <person name="Lipzen A."/>
            <person name="Ng V."/>
            <person name="Riley R."/>
            <person name="Sandor L."/>
            <person name="Barry K."/>
            <person name="Martinez A.T."/>
            <person name="Xiao Y."/>
            <person name="Gibbons J.G."/>
            <person name="Terashima K."/>
            <person name="Grigoriev I.V."/>
            <person name="Hibbett D.S."/>
        </authorList>
    </citation>
    <scope>NUCLEOTIDE SEQUENCE</scope>
    <source>
        <strain evidence="1">TMI1499</strain>
    </source>
</reference>
<keyword evidence="2" id="KW-1185">Reference proteome</keyword>
<gene>
    <name evidence="1" type="ORF">F5876DRAFT_53937</name>
</gene>
<evidence type="ECO:0000313" key="2">
    <source>
        <dbReference type="Proteomes" id="UP001163835"/>
    </source>
</evidence>
<name>A0ACC1THR6_9AGAR</name>
<dbReference type="EMBL" id="MU796459">
    <property type="protein sequence ID" value="KAJ3803976.1"/>
    <property type="molecule type" value="Genomic_DNA"/>
</dbReference>
<dbReference type="Proteomes" id="UP001163835">
    <property type="component" value="Unassembled WGS sequence"/>
</dbReference>
<evidence type="ECO:0000313" key="1">
    <source>
        <dbReference type="EMBL" id="KAJ3803976.1"/>
    </source>
</evidence>
<sequence length="150" mass="17052">GANWPPDFYADFTSWIRLTYRLHFPPIRDSNLQELTPPAWTVDKWNWTVGGLGGEKGWMSNSGWGCMLRTGQSLLANSLLFMHLGRDWRVSLSPEMTREYAIYVQIVTWFLDTPSELAPFSVHRMALAGKDLGKDVRMWFGPSTAAGAIR</sequence>
<feature type="non-terminal residue" evidence="1">
    <location>
        <position position="1"/>
    </location>
</feature>
<proteinExistence type="predicted"/>
<organism evidence="1 2">
    <name type="scientific">Lentinula aff. lateritia</name>
    <dbReference type="NCBI Taxonomy" id="2804960"/>
    <lineage>
        <taxon>Eukaryota</taxon>
        <taxon>Fungi</taxon>
        <taxon>Dikarya</taxon>
        <taxon>Basidiomycota</taxon>
        <taxon>Agaricomycotina</taxon>
        <taxon>Agaricomycetes</taxon>
        <taxon>Agaricomycetidae</taxon>
        <taxon>Agaricales</taxon>
        <taxon>Marasmiineae</taxon>
        <taxon>Omphalotaceae</taxon>
        <taxon>Lentinula</taxon>
    </lineage>
</organism>
<comment type="caution">
    <text evidence="1">The sequence shown here is derived from an EMBL/GenBank/DDBJ whole genome shotgun (WGS) entry which is preliminary data.</text>
</comment>